<reference evidence="7 8" key="1">
    <citation type="submission" date="2024-09" db="EMBL/GenBank/DDBJ databases">
        <title>A chromosome-level genome assembly of Gray's grenadier anchovy, Coilia grayii.</title>
        <authorList>
            <person name="Fu Z."/>
        </authorList>
    </citation>
    <scope>NUCLEOTIDE SEQUENCE [LARGE SCALE GENOMIC DNA]</scope>
    <source>
        <strain evidence="7">G4</strain>
        <tissue evidence="7">Muscle</tissue>
    </source>
</reference>
<evidence type="ECO:0000259" key="6">
    <source>
        <dbReference type="PROSITE" id="PS50871"/>
    </source>
</evidence>
<organism evidence="7 8">
    <name type="scientific">Coilia grayii</name>
    <name type="common">Gray's grenadier anchovy</name>
    <dbReference type="NCBI Taxonomy" id="363190"/>
    <lineage>
        <taxon>Eukaryota</taxon>
        <taxon>Metazoa</taxon>
        <taxon>Chordata</taxon>
        <taxon>Craniata</taxon>
        <taxon>Vertebrata</taxon>
        <taxon>Euteleostomi</taxon>
        <taxon>Actinopterygii</taxon>
        <taxon>Neopterygii</taxon>
        <taxon>Teleostei</taxon>
        <taxon>Clupei</taxon>
        <taxon>Clupeiformes</taxon>
        <taxon>Clupeoidei</taxon>
        <taxon>Engraulidae</taxon>
        <taxon>Coilinae</taxon>
        <taxon>Coilia</taxon>
    </lineage>
</organism>
<evidence type="ECO:0000256" key="1">
    <source>
        <dbReference type="ARBA" id="ARBA00004613"/>
    </source>
</evidence>
<gene>
    <name evidence="7" type="ORF">ACEWY4_020837</name>
</gene>
<accession>A0ABD1J8D3</accession>
<dbReference type="InterPro" id="IPR008983">
    <property type="entry name" value="Tumour_necrosis_fac-like_dom"/>
</dbReference>
<keyword evidence="5" id="KW-1133">Transmembrane helix</keyword>
<keyword evidence="8" id="KW-1185">Reference proteome</keyword>
<dbReference type="PRINTS" id="PR00007">
    <property type="entry name" value="COMPLEMNTC1Q"/>
</dbReference>
<dbReference type="Proteomes" id="UP001591681">
    <property type="component" value="Unassembled WGS sequence"/>
</dbReference>
<feature type="domain" description="C1q" evidence="6">
    <location>
        <begin position="185"/>
        <end position="324"/>
    </location>
</feature>
<keyword evidence="4" id="KW-0175">Coiled coil</keyword>
<protein>
    <recommendedName>
        <fullName evidence="6">C1q domain-containing protein</fullName>
    </recommendedName>
</protein>
<dbReference type="InterPro" id="IPR050822">
    <property type="entry name" value="Cerebellin_Synaptic_Org"/>
</dbReference>
<evidence type="ECO:0000313" key="8">
    <source>
        <dbReference type="Proteomes" id="UP001591681"/>
    </source>
</evidence>
<dbReference type="InterPro" id="IPR001073">
    <property type="entry name" value="C1q_dom"/>
</dbReference>
<sequence length="324" mass="35553">MNEVVCVCAMSPSSNTVTIRVGESHMLPSNNTVTIRVATSSPSAWVSHTSPSNNNVTIRMGESHMSPSSNIVTIRVGESHMLPSNNTVTIRVETVPVWVVPVTAAVVGLLLLILLVVTVHCLVKKYSILCDIIMMELALEETMASLKSKLEASQRTVEEQRSQLKELKDRHAEQAAALKEMRKEREDGKVSFSASLLESGAGSTGPFDEKTTLKYQHVITNIGGAYDPDTGVFTAPVRGVYHFTLFALGPGHDSTGTGVCLHRNEQQVVTAWSRQPQERVFASNGASLLLEKDDEVCVKLWPNSWVYDNDNRLTTFSGHLLFLM</sequence>
<dbReference type="Gene3D" id="2.60.120.40">
    <property type="match status" value="1"/>
</dbReference>
<evidence type="ECO:0000256" key="2">
    <source>
        <dbReference type="ARBA" id="ARBA00022525"/>
    </source>
</evidence>
<proteinExistence type="predicted"/>
<evidence type="ECO:0000256" key="5">
    <source>
        <dbReference type="SAM" id="Phobius"/>
    </source>
</evidence>
<feature type="coiled-coil region" evidence="4">
    <location>
        <begin position="143"/>
        <end position="184"/>
    </location>
</feature>
<keyword evidence="2" id="KW-0964">Secreted</keyword>
<dbReference type="Pfam" id="PF00386">
    <property type="entry name" value="C1q"/>
    <property type="match status" value="1"/>
</dbReference>
<evidence type="ECO:0000313" key="7">
    <source>
        <dbReference type="EMBL" id="KAL2083064.1"/>
    </source>
</evidence>
<name>A0ABD1J8D3_9TELE</name>
<keyword evidence="5" id="KW-0812">Transmembrane</keyword>
<dbReference type="PANTHER" id="PTHR22923:SF102">
    <property type="entry name" value="CEREBELLIN 13-RELATED"/>
    <property type="match status" value="1"/>
</dbReference>
<comment type="subcellular location">
    <subcellularLocation>
        <location evidence="1">Secreted</location>
    </subcellularLocation>
</comment>
<keyword evidence="5" id="KW-0472">Membrane</keyword>
<keyword evidence="3" id="KW-0732">Signal</keyword>
<dbReference type="SUPFAM" id="SSF49842">
    <property type="entry name" value="TNF-like"/>
    <property type="match status" value="1"/>
</dbReference>
<dbReference type="GO" id="GO:0005576">
    <property type="term" value="C:extracellular region"/>
    <property type="evidence" value="ECO:0007669"/>
    <property type="project" value="UniProtKB-SubCell"/>
</dbReference>
<dbReference type="AlphaFoldDB" id="A0ABD1J8D3"/>
<dbReference type="EMBL" id="JBHFQA010000018">
    <property type="protein sequence ID" value="KAL2083064.1"/>
    <property type="molecule type" value="Genomic_DNA"/>
</dbReference>
<dbReference type="SMART" id="SM00110">
    <property type="entry name" value="C1Q"/>
    <property type="match status" value="1"/>
</dbReference>
<comment type="caution">
    <text evidence="7">The sequence shown here is derived from an EMBL/GenBank/DDBJ whole genome shotgun (WGS) entry which is preliminary data.</text>
</comment>
<evidence type="ECO:0000256" key="3">
    <source>
        <dbReference type="ARBA" id="ARBA00022729"/>
    </source>
</evidence>
<dbReference type="PROSITE" id="PS50871">
    <property type="entry name" value="C1Q"/>
    <property type="match status" value="1"/>
</dbReference>
<dbReference type="PANTHER" id="PTHR22923">
    <property type="entry name" value="CEREBELLIN-RELATED"/>
    <property type="match status" value="1"/>
</dbReference>
<evidence type="ECO:0000256" key="4">
    <source>
        <dbReference type="SAM" id="Coils"/>
    </source>
</evidence>
<feature type="transmembrane region" description="Helical" evidence="5">
    <location>
        <begin position="98"/>
        <end position="123"/>
    </location>
</feature>